<evidence type="ECO:0008006" key="4">
    <source>
        <dbReference type="Google" id="ProtNLM"/>
    </source>
</evidence>
<evidence type="ECO:0000313" key="3">
    <source>
        <dbReference type="Proteomes" id="UP000623608"/>
    </source>
</evidence>
<evidence type="ECO:0000256" key="1">
    <source>
        <dbReference type="SAM" id="SignalP"/>
    </source>
</evidence>
<keyword evidence="3" id="KW-1185">Reference proteome</keyword>
<dbReference type="AlphaFoldDB" id="A0A919NGK6"/>
<dbReference type="RefSeq" id="WP_203799243.1">
    <property type="nucleotide sequence ID" value="NZ_BOMY01000006.1"/>
</dbReference>
<dbReference type="Proteomes" id="UP000623608">
    <property type="component" value="Unassembled WGS sequence"/>
</dbReference>
<proteinExistence type="predicted"/>
<evidence type="ECO:0000313" key="2">
    <source>
        <dbReference type="EMBL" id="GIF18219.1"/>
    </source>
</evidence>
<gene>
    <name evidence="2" type="ORF">Ate02nite_09490</name>
</gene>
<dbReference type="EMBL" id="BOMY01000006">
    <property type="protein sequence ID" value="GIF18219.1"/>
    <property type="molecule type" value="Genomic_DNA"/>
</dbReference>
<reference evidence="2" key="1">
    <citation type="submission" date="2021-01" db="EMBL/GenBank/DDBJ databases">
        <title>Whole genome shotgun sequence of Actinoplanes tereljensis NBRC 105297.</title>
        <authorList>
            <person name="Komaki H."/>
            <person name="Tamura T."/>
        </authorList>
    </citation>
    <scope>NUCLEOTIDE SEQUENCE</scope>
    <source>
        <strain evidence="2">NBRC 105297</strain>
    </source>
</reference>
<organism evidence="2 3">
    <name type="scientific">Paractinoplanes tereljensis</name>
    <dbReference type="NCBI Taxonomy" id="571912"/>
    <lineage>
        <taxon>Bacteria</taxon>
        <taxon>Bacillati</taxon>
        <taxon>Actinomycetota</taxon>
        <taxon>Actinomycetes</taxon>
        <taxon>Micromonosporales</taxon>
        <taxon>Micromonosporaceae</taxon>
        <taxon>Paractinoplanes</taxon>
    </lineage>
</organism>
<accession>A0A919NGK6</accession>
<name>A0A919NGK6_9ACTN</name>
<sequence length="86" mass="9042">MKRTIVILAALGALATPMLATPAYAVTAECASLQAAYDGVQIREDIAQERLATATPAQKPGLVALILRLEAQLGDIRHQMDLAGCP</sequence>
<keyword evidence="1" id="KW-0732">Signal</keyword>
<protein>
    <recommendedName>
        <fullName evidence="4">Secreted protein</fullName>
    </recommendedName>
</protein>
<feature type="signal peptide" evidence="1">
    <location>
        <begin position="1"/>
        <end position="25"/>
    </location>
</feature>
<feature type="chain" id="PRO_5038054903" description="Secreted protein" evidence="1">
    <location>
        <begin position="26"/>
        <end position="86"/>
    </location>
</feature>
<comment type="caution">
    <text evidence="2">The sequence shown here is derived from an EMBL/GenBank/DDBJ whole genome shotgun (WGS) entry which is preliminary data.</text>
</comment>